<dbReference type="GO" id="GO:0042276">
    <property type="term" value="P:error-prone translesion synthesis"/>
    <property type="evidence" value="ECO:0007669"/>
    <property type="project" value="TreeGrafter"/>
</dbReference>
<evidence type="ECO:0000256" key="14">
    <source>
        <dbReference type="ARBA" id="ARBA00049244"/>
    </source>
</evidence>
<keyword evidence="6 15" id="KW-0548">Nucleotidyltransferase</keyword>
<evidence type="ECO:0000256" key="3">
    <source>
        <dbReference type="ARBA" id="ARBA00022457"/>
    </source>
</evidence>
<keyword evidence="7 15" id="KW-0235">DNA replication</keyword>
<keyword evidence="8 15" id="KW-0479">Metal-binding</keyword>
<dbReference type="SUPFAM" id="SSF100879">
    <property type="entry name" value="Lesion bypass DNA polymerase (Y-family), little finger domain"/>
    <property type="match status" value="1"/>
</dbReference>
<protein>
    <recommendedName>
        <fullName evidence="15">DNA polymerase IV</fullName>
        <shortName evidence="15">Pol IV</shortName>
        <ecNumber evidence="15">2.7.7.7</ecNumber>
    </recommendedName>
</protein>
<dbReference type="STRING" id="52.CMC5_078680"/>
<dbReference type="AlphaFoldDB" id="A0A0K1ESP6"/>
<evidence type="ECO:0000256" key="4">
    <source>
        <dbReference type="ARBA" id="ARBA00022490"/>
    </source>
</evidence>
<reference evidence="18 19" key="1">
    <citation type="submission" date="2015-07" db="EMBL/GenBank/DDBJ databases">
        <title>Genome analysis of myxobacterium Chondromyces crocatus Cm c5 reveals a high potential for natural compound synthesis and the genetic basis for the loss of fruiting body formation.</title>
        <authorList>
            <person name="Zaburannyi N."/>
            <person name="Bunk B."/>
            <person name="Maier J."/>
            <person name="Overmann J."/>
            <person name="Mueller R."/>
        </authorList>
    </citation>
    <scope>NUCLEOTIDE SEQUENCE [LARGE SCALE GENOMIC DNA]</scope>
    <source>
        <strain evidence="18 19">Cm c5</strain>
    </source>
</reference>
<dbReference type="EMBL" id="CP012159">
    <property type="protein sequence ID" value="AKT43633.1"/>
    <property type="molecule type" value="Genomic_DNA"/>
</dbReference>
<keyword evidence="13 15" id="KW-0234">DNA repair</keyword>
<comment type="subcellular location">
    <subcellularLocation>
        <location evidence="1 15">Cytoplasm</location>
    </subcellularLocation>
</comment>
<feature type="compositionally biased region" description="Basic and acidic residues" evidence="16">
    <location>
        <begin position="461"/>
        <end position="476"/>
    </location>
</feature>
<evidence type="ECO:0000256" key="13">
    <source>
        <dbReference type="ARBA" id="ARBA00023204"/>
    </source>
</evidence>
<dbReference type="Proteomes" id="UP000067626">
    <property type="component" value="Chromosome"/>
</dbReference>
<keyword evidence="12 15" id="KW-0238">DNA-binding</keyword>
<dbReference type="NCBIfam" id="NF002882">
    <property type="entry name" value="PRK03348.1"/>
    <property type="match status" value="1"/>
</dbReference>
<name>A0A0K1ESP6_CHOCO</name>
<keyword evidence="3 15" id="KW-0515">Mutator protein</keyword>
<dbReference type="PATRIC" id="fig|52.7.peg.8660"/>
<dbReference type="CDD" id="cd03586">
    <property type="entry name" value="PolY_Pol_IV_kappa"/>
    <property type="match status" value="1"/>
</dbReference>
<dbReference type="GO" id="GO:0006281">
    <property type="term" value="P:DNA repair"/>
    <property type="evidence" value="ECO:0007669"/>
    <property type="project" value="UniProtKB-UniRule"/>
</dbReference>
<evidence type="ECO:0000256" key="8">
    <source>
        <dbReference type="ARBA" id="ARBA00022723"/>
    </source>
</evidence>
<feature type="binding site" evidence="15">
    <location>
        <position position="43"/>
    </location>
    <ligand>
        <name>Mg(2+)</name>
        <dbReference type="ChEBI" id="CHEBI:18420"/>
    </ligand>
</feature>
<dbReference type="InterPro" id="IPR022880">
    <property type="entry name" value="DNApol_IV"/>
</dbReference>
<evidence type="ECO:0000256" key="10">
    <source>
        <dbReference type="ARBA" id="ARBA00022842"/>
    </source>
</evidence>
<dbReference type="InterPro" id="IPR036775">
    <property type="entry name" value="DNA_pol_Y-fam_lit_finger_sf"/>
</dbReference>
<dbReference type="Gene3D" id="3.40.1170.60">
    <property type="match status" value="1"/>
</dbReference>
<accession>A0A0K1ESP6</accession>
<dbReference type="GO" id="GO:0003887">
    <property type="term" value="F:DNA-directed DNA polymerase activity"/>
    <property type="evidence" value="ECO:0007669"/>
    <property type="project" value="UniProtKB-UniRule"/>
</dbReference>
<sequence length="476" mass="50989">MPVSVPHVRGLSPWRCESRELTVARAILPRSLMEAARVILHVDMDAFFASVEMRDDPRLQGRPVLVGGAGRRGVVAAASYEARKFGCRSAQPMVHALRLCPEAVVVAPRHATYVEVSRQVFDIFERFSPLVEGLSIDEAFLDVSGSERLLGTPRQIADAVRKAVREETALTCSVGIASVKFLAKIASGMNKPDGVTEIPAGKELEFLTPLPVGALWGAGPKTEERLAQRGIRTVGDLRRLGPSTLTSWFGAQGAHLYRLSEGIDERAVIPDREAKSISNEDTYAHDVVGVEALKRCLLSQATRVADRLVAEGLRARCVHLKIRDGRFVTETRQCTLPEAVDDHRAIYGAACRLLESVETEGRSFRLTGVGVAALEEASAPVQLGLFDAVGSRGRAPGGAAAAPLRKDSLQAVLSAVRERFGHQALFPGAAGSERRGGATGAISHTRGAPPAEQAENPGPDGPRKPGRRGDGGEGHR</sequence>
<evidence type="ECO:0000259" key="17">
    <source>
        <dbReference type="PROSITE" id="PS50173"/>
    </source>
</evidence>
<keyword evidence="10 15" id="KW-0460">Magnesium</keyword>
<feature type="site" description="Substrate discrimination" evidence="15">
    <location>
        <position position="48"/>
    </location>
</feature>
<dbReference type="Pfam" id="PF11799">
    <property type="entry name" value="IMS_C"/>
    <property type="match status" value="1"/>
</dbReference>
<dbReference type="Pfam" id="PF21999">
    <property type="entry name" value="IMS_HHH_1"/>
    <property type="match status" value="1"/>
</dbReference>
<evidence type="ECO:0000256" key="15">
    <source>
        <dbReference type="HAMAP-Rule" id="MF_01113"/>
    </source>
</evidence>
<dbReference type="InterPro" id="IPR001126">
    <property type="entry name" value="UmuC"/>
</dbReference>
<dbReference type="InterPro" id="IPR050116">
    <property type="entry name" value="DNA_polymerase-Y"/>
</dbReference>
<dbReference type="EC" id="2.7.7.7" evidence="15"/>
<keyword evidence="9 15" id="KW-0227">DNA damage</keyword>
<dbReference type="PANTHER" id="PTHR11076">
    <property type="entry name" value="DNA REPAIR POLYMERASE UMUC / TRANSFERASE FAMILY MEMBER"/>
    <property type="match status" value="1"/>
</dbReference>
<evidence type="ECO:0000256" key="5">
    <source>
        <dbReference type="ARBA" id="ARBA00022679"/>
    </source>
</evidence>
<comment type="cofactor">
    <cofactor evidence="15">
        <name>Mg(2+)</name>
        <dbReference type="ChEBI" id="CHEBI:18420"/>
    </cofactor>
    <text evidence="15">Binds 2 magnesium ions per subunit.</text>
</comment>
<comment type="catalytic activity">
    <reaction evidence="14 15">
        <text>DNA(n) + a 2'-deoxyribonucleoside 5'-triphosphate = DNA(n+1) + diphosphate</text>
        <dbReference type="Rhea" id="RHEA:22508"/>
        <dbReference type="Rhea" id="RHEA-COMP:17339"/>
        <dbReference type="Rhea" id="RHEA-COMP:17340"/>
        <dbReference type="ChEBI" id="CHEBI:33019"/>
        <dbReference type="ChEBI" id="CHEBI:61560"/>
        <dbReference type="ChEBI" id="CHEBI:173112"/>
        <dbReference type="EC" id="2.7.7.7"/>
    </reaction>
</comment>
<evidence type="ECO:0000256" key="1">
    <source>
        <dbReference type="ARBA" id="ARBA00004496"/>
    </source>
</evidence>
<keyword evidence="19" id="KW-1185">Reference proteome</keyword>
<dbReference type="Gene3D" id="1.10.150.20">
    <property type="entry name" value="5' to 3' exonuclease, C-terminal subdomain"/>
    <property type="match status" value="1"/>
</dbReference>
<evidence type="ECO:0000256" key="6">
    <source>
        <dbReference type="ARBA" id="ARBA00022695"/>
    </source>
</evidence>
<keyword evidence="4 15" id="KW-0963">Cytoplasm</keyword>
<comment type="similarity">
    <text evidence="2 15">Belongs to the DNA polymerase type-Y family.</text>
</comment>
<dbReference type="NCBIfam" id="NF002751">
    <property type="entry name" value="PRK02794.1"/>
    <property type="match status" value="1"/>
</dbReference>
<keyword evidence="11 15" id="KW-0239">DNA-directed DNA polymerase</keyword>
<proteinExistence type="inferred from homology"/>
<dbReference type="GO" id="GO:0003684">
    <property type="term" value="F:damaged DNA binding"/>
    <property type="evidence" value="ECO:0007669"/>
    <property type="project" value="InterPro"/>
</dbReference>
<dbReference type="InterPro" id="IPR017961">
    <property type="entry name" value="DNA_pol_Y-fam_little_finger"/>
</dbReference>
<dbReference type="PANTHER" id="PTHR11076:SF33">
    <property type="entry name" value="DNA POLYMERASE KAPPA"/>
    <property type="match status" value="1"/>
</dbReference>
<dbReference type="GO" id="GO:0000287">
    <property type="term" value="F:magnesium ion binding"/>
    <property type="evidence" value="ECO:0007669"/>
    <property type="project" value="UniProtKB-UniRule"/>
</dbReference>
<dbReference type="GO" id="GO:0006261">
    <property type="term" value="P:DNA-templated DNA replication"/>
    <property type="evidence" value="ECO:0007669"/>
    <property type="project" value="UniProtKB-UniRule"/>
</dbReference>
<feature type="active site" evidence="15">
    <location>
        <position position="138"/>
    </location>
</feature>
<dbReference type="Gene3D" id="3.30.70.270">
    <property type="match status" value="1"/>
</dbReference>
<comment type="function">
    <text evidence="15">Poorly processive, error-prone DNA polymerase involved in untargeted mutagenesis. Copies undamaged DNA at stalled replication forks, which arise in vivo from mismatched or misaligned primer ends. These misaligned primers can be extended by PolIV. Exhibits no 3'-5' exonuclease (proofreading) activity. May be involved in translesional synthesis, in conjunction with the beta clamp from PolIII.</text>
</comment>
<feature type="binding site" evidence="15">
    <location>
        <position position="137"/>
    </location>
    <ligand>
        <name>Mg(2+)</name>
        <dbReference type="ChEBI" id="CHEBI:18420"/>
    </ligand>
</feature>
<evidence type="ECO:0000313" key="18">
    <source>
        <dbReference type="EMBL" id="AKT43633.1"/>
    </source>
</evidence>
<feature type="region of interest" description="Disordered" evidence="16">
    <location>
        <begin position="426"/>
        <end position="476"/>
    </location>
</feature>
<keyword evidence="5 15" id="KW-0808">Transferase</keyword>
<evidence type="ECO:0000256" key="2">
    <source>
        <dbReference type="ARBA" id="ARBA00010945"/>
    </source>
</evidence>
<evidence type="ECO:0000313" key="19">
    <source>
        <dbReference type="Proteomes" id="UP000067626"/>
    </source>
</evidence>
<comment type="subunit">
    <text evidence="15">Monomer.</text>
</comment>
<dbReference type="InterPro" id="IPR043128">
    <property type="entry name" value="Rev_trsase/Diguanyl_cyclase"/>
</dbReference>
<dbReference type="PROSITE" id="PS50173">
    <property type="entry name" value="UMUC"/>
    <property type="match status" value="1"/>
</dbReference>
<evidence type="ECO:0000256" key="12">
    <source>
        <dbReference type="ARBA" id="ARBA00023125"/>
    </source>
</evidence>
<dbReference type="HAMAP" id="MF_01113">
    <property type="entry name" value="DNApol_IV"/>
    <property type="match status" value="1"/>
</dbReference>
<dbReference type="InterPro" id="IPR043502">
    <property type="entry name" value="DNA/RNA_pol_sf"/>
</dbReference>
<evidence type="ECO:0000256" key="11">
    <source>
        <dbReference type="ARBA" id="ARBA00022932"/>
    </source>
</evidence>
<dbReference type="GO" id="GO:0005829">
    <property type="term" value="C:cytosol"/>
    <property type="evidence" value="ECO:0007669"/>
    <property type="project" value="TreeGrafter"/>
</dbReference>
<gene>
    <name evidence="18" type="primary">dinP</name>
    <name evidence="15" type="synonym">dinB</name>
    <name evidence="18" type="ORF">CMC5_078680</name>
</gene>
<dbReference type="Gene3D" id="3.30.1490.100">
    <property type="entry name" value="DNA polymerase, Y-family, little finger domain"/>
    <property type="match status" value="1"/>
</dbReference>
<dbReference type="GO" id="GO:0009432">
    <property type="term" value="P:SOS response"/>
    <property type="evidence" value="ECO:0007669"/>
    <property type="project" value="TreeGrafter"/>
</dbReference>
<evidence type="ECO:0000256" key="16">
    <source>
        <dbReference type="SAM" id="MobiDB-lite"/>
    </source>
</evidence>
<dbReference type="SUPFAM" id="SSF56672">
    <property type="entry name" value="DNA/RNA polymerases"/>
    <property type="match status" value="1"/>
</dbReference>
<evidence type="ECO:0000256" key="9">
    <source>
        <dbReference type="ARBA" id="ARBA00022763"/>
    </source>
</evidence>
<dbReference type="InterPro" id="IPR053848">
    <property type="entry name" value="IMS_HHH_1"/>
</dbReference>
<dbReference type="Pfam" id="PF00817">
    <property type="entry name" value="IMS"/>
    <property type="match status" value="1"/>
</dbReference>
<organism evidence="18 19">
    <name type="scientific">Chondromyces crocatus</name>
    <dbReference type="NCBI Taxonomy" id="52"/>
    <lineage>
        <taxon>Bacteria</taxon>
        <taxon>Pseudomonadati</taxon>
        <taxon>Myxococcota</taxon>
        <taxon>Polyangia</taxon>
        <taxon>Polyangiales</taxon>
        <taxon>Polyangiaceae</taxon>
        <taxon>Chondromyces</taxon>
    </lineage>
</organism>
<feature type="domain" description="UmuC" evidence="17">
    <location>
        <begin position="39"/>
        <end position="219"/>
    </location>
</feature>
<evidence type="ECO:0000256" key="7">
    <source>
        <dbReference type="ARBA" id="ARBA00022705"/>
    </source>
</evidence>
<dbReference type="NCBIfam" id="NF002677">
    <property type="entry name" value="PRK02406.1"/>
    <property type="match status" value="1"/>
</dbReference>
<dbReference type="KEGG" id="ccro:CMC5_078680"/>